<dbReference type="InterPro" id="IPR004960">
    <property type="entry name" value="LipA_acyltrans"/>
</dbReference>
<keyword evidence="2" id="KW-1003">Cell membrane</keyword>
<proteinExistence type="predicted"/>
<organism evidence="7">
    <name type="scientific">uncultured organism</name>
    <dbReference type="NCBI Taxonomy" id="155900"/>
    <lineage>
        <taxon>unclassified sequences</taxon>
        <taxon>environmental samples</taxon>
    </lineage>
</organism>
<evidence type="ECO:0000256" key="1">
    <source>
        <dbReference type="ARBA" id="ARBA00004533"/>
    </source>
</evidence>
<keyword evidence="4 7" id="KW-0808">Transferase</keyword>
<evidence type="ECO:0000256" key="6">
    <source>
        <dbReference type="ARBA" id="ARBA00023315"/>
    </source>
</evidence>
<protein>
    <submittedName>
        <fullName evidence="7">Lipid A biosynthesis lauroyltransferase</fullName>
        <ecNumber evidence="7">2.3.1.241</ecNumber>
    </submittedName>
</protein>
<keyword evidence="3" id="KW-0997">Cell inner membrane</keyword>
<keyword evidence="6 7" id="KW-0012">Acyltransferase</keyword>
<dbReference type="Pfam" id="PF03279">
    <property type="entry name" value="Lip_A_acyltrans"/>
    <property type="match status" value="1"/>
</dbReference>
<reference evidence="7" key="1">
    <citation type="submission" date="2019-06" db="EMBL/GenBank/DDBJ databases">
        <authorList>
            <person name="Murdoch R.W."/>
            <person name="Fathepure B."/>
        </authorList>
    </citation>
    <scope>NUCLEOTIDE SEQUENCE</scope>
</reference>
<gene>
    <name evidence="7" type="primary">lpxL_3</name>
    <name evidence="7" type="ORF">KBTEX_04224</name>
</gene>
<name>A0A5B8RFM3_9ZZZZ</name>
<dbReference type="AlphaFoldDB" id="A0A5B8RFM3"/>
<evidence type="ECO:0000313" key="7">
    <source>
        <dbReference type="EMBL" id="QEA07859.1"/>
    </source>
</evidence>
<keyword evidence="5" id="KW-0472">Membrane</keyword>
<dbReference type="GO" id="GO:0008913">
    <property type="term" value="F:Kdo2-lipid IVA acyltransferase activity"/>
    <property type="evidence" value="ECO:0007669"/>
    <property type="project" value="UniProtKB-EC"/>
</dbReference>
<accession>A0A5B8RFM3</accession>
<evidence type="ECO:0000256" key="4">
    <source>
        <dbReference type="ARBA" id="ARBA00022679"/>
    </source>
</evidence>
<evidence type="ECO:0000256" key="5">
    <source>
        <dbReference type="ARBA" id="ARBA00023136"/>
    </source>
</evidence>
<dbReference type="CDD" id="cd07984">
    <property type="entry name" value="LPLAT_LABLAT-like"/>
    <property type="match status" value="1"/>
</dbReference>
<dbReference type="PANTHER" id="PTHR30606">
    <property type="entry name" value="LIPID A BIOSYNTHESIS LAUROYL ACYLTRANSFERASE"/>
    <property type="match status" value="1"/>
</dbReference>
<dbReference type="GO" id="GO:1901137">
    <property type="term" value="P:carbohydrate derivative biosynthetic process"/>
    <property type="evidence" value="ECO:0007669"/>
    <property type="project" value="UniProtKB-ARBA"/>
</dbReference>
<dbReference type="PIRSF" id="PIRSF026649">
    <property type="entry name" value="MsbB"/>
    <property type="match status" value="1"/>
</dbReference>
<evidence type="ECO:0000256" key="3">
    <source>
        <dbReference type="ARBA" id="ARBA00022519"/>
    </source>
</evidence>
<dbReference type="GO" id="GO:0008610">
    <property type="term" value="P:lipid biosynthetic process"/>
    <property type="evidence" value="ECO:0007669"/>
    <property type="project" value="UniProtKB-ARBA"/>
</dbReference>
<dbReference type="EMBL" id="MN079422">
    <property type="protein sequence ID" value="QEA07859.1"/>
    <property type="molecule type" value="Genomic_DNA"/>
</dbReference>
<comment type="subcellular location">
    <subcellularLocation>
        <location evidence="1">Cell inner membrane</location>
    </subcellularLocation>
</comment>
<dbReference type="PANTHER" id="PTHR30606:SF10">
    <property type="entry name" value="PHOSPHATIDYLINOSITOL MANNOSIDE ACYLTRANSFERASE"/>
    <property type="match status" value="1"/>
</dbReference>
<sequence length="305" mass="33753">MLRARLVDGLLRLTARLPLRLLHGAGRAVGTLADGFPNDVRRIVRVNVELCFPALSPAAKRTLARRALQSSACNLLELGAIWHRPVTETLALIREVDGEAVFTEALAEGRGVLIIAPHLGAWELLQAWVAQRTPLHALYRPPRQAWLESLLVAARSRTGARFHPARAGGVRALLRALRDGESVGILPDQQPPGEGVHVPFFGQPAKTMTLFGRIAERSGAPVVIGWAERLPAGRGFRVHWRRADPAVAAPDPATAATALNHTIEAAVREQPEQYLWSYRRFSRQPEGVRNPYKRFADRGRWLVER</sequence>
<dbReference type="EC" id="2.3.1.241" evidence="7"/>
<evidence type="ECO:0000256" key="2">
    <source>
        <dbReference type="ARBA" id="ARBA00022475"/>
    </source>
</evidence>
<dbReference type="GO" id="GO:0005886">
    <property type="term" value="C:plasma membrane"/>
    <property type="evidence" value="ECO:0007669"/>
    <property type="project" value="UniProtKB-SubCell"/>
</dbReference>